<gene>
    <name evidence="1" type="ordered locus">Desca_0612</name>
</gene>
<dbReference type="AlphaFoldDB" id="F6B857"/>
<keyword evidence="2" id="KW-1185">Reference proteome</keyword>
<reference evidence="1" key="1">
    <citation type="submission" date="2011-05" db="EMBL/GenBank/DDBJ databases">
        <title>Complete sequence of Desulfotomaculum carboxydivorans CO-1-SRB.</title>
        <authorList>
            <consortium name="US DOE Joint Genome Institute"/>
            <person name="Lucas S."/>
            <person name="Han J."/>
            <person name="Lapidus A."/>
            <person name="Cheng J.-F."/>
            <person name="Goodwin L."/>
            <person name="Pitluck S."/>
            <person name="Peters L."/>
            <person name="Mikhailova N."/>
            <person name="Lu M."/>
            <person name="Han C."/>
            <person name="Tapia R."/>
            <person name="Land M."/>
            <person name="Hauser L."/>
            <person name="Kyrpides N."/>
            <person name="Ivanova N."/>
            <person name="Pagani I."/>
            <person name="Stams A."/>
            <person name="Plugge C."/>
            <person name="Muyzer G."/>
            <person name="Kuever J."/>
            <person name="Parshina S."/>
            <person name="Ivanova A."/>
            <person name="Nazina T."/>
            <person name="Woyke T."/>
        </authorList>
    </citation>
    <scope>NUCLEOTIDE SEQUENCE [LARGE SCALE GENOMIC DNA]</scope>
    <source>
        <strain evidence="1">CO-1-SRB</strain>
    </source>
</reference>
<accession>F6B857</accession>
<dbReference type="Proteomes" id="UP000009226">
    <property type="component" value="Chromosome"/>
</dbReference>
<dbReference type="EMBL" id="CP002736">
    <property type="protein sequence ID" value="AEF93502.1"/>
    <property type="molecule type" value="Genomic_DNA"/>
</dbReference>
<sequence precursor="true">MRKKYRMKKRLKIFLSLIMLTSLGVGGYYISQNYNLPLLRPAMGAKSEKPQVTTQFIDTSGVYLYDRRFENGNIIIRGMVLNPGLQYKASEFRVMGQDVYIRITVEPNPDKKIKEFGFKIPYDPNKVKKVYLQGSSANDKWLVWPQT</sequence>
<evidence type="ECO:0000313" key="2">
    <source>
        <dbReference type="Proteomes" id="UP000009226"/>
    </source>
</evidence>
<evidence type="ECO:0000313" key="1">
    <source>
        <dbReference type="EMBL" id="AEF93502.1"/>
    </source>
</evidence>
<dbReference type="KEGG" id="dca:Desca_0612"/>
<organism evidence="1 2">
    <name type="scientific">Desulfotomaculum nigrificans (strain DSM 14880 / VKM B-2319 / CO-1-SRB)</name>
    <name type="common">Desulfotomaculum carboxydivorans</name>
    <dbReference type="NCBI Taxonomy" id="868595"/>
    <lineage>
        <taxon>Bacteria</taxon>
        <taxon>Bacillati</taxon>
        <taxon>Bacillota</taxon>
        <taxon>Clostridia</taxon>
        <taxon>Eubacteriales</taxon>
        <taxon>Desulfotomaculaceae</taxon>
        <taxon>Desulfotomaculum</taxon>
    </lineage>
</organism>
<protein>
    <submittedName>
        <fullName evidence="1">Uncharacterized protein</fullName>
    </submittedName>
</protein>
<dbReference type="RefSeq" id="WP_013809733.1">
    <property type="nucleotide sequence ID" value="NC_015565.1"/>
</dbReference>
<proteinExistence type="predicted"/>
<name>F6B857_DESCC</name>
<dbReference type="HOGENOM" id="CLU_1967027_0_0_9"/>